<name>A0AC61KYP8_9EURY</name>
<accession>A0AC61KYP8</accession>
<sequence>MWGSSGVVYGEVGSFIFDGASRNASIAMTSYSHEPDITSAGGNATVLSSMLPDTFEVKSVEPKSAWQEPVYEVIATKEARILELVPVSMGIEMEVDASNGEIWITRTP</sequence>
<evidence type="ECO:0000313" key="2">
    <source>
        <dbReference type="Proteomes" id="UP000248329"/>
    </source>
</evidence>
<comment type="caution">
    <text evidence="1">The sequence shown here is derived from an EMBL/GenBank/DDBJ whole genome shotgun (WGS) entry which is preliminary data.</text>
</comment>
<dbReference type="EMBL" id="PQXF01000066">
    <property type="protein sequence ID" value="PXF57222.1"/>
    <property type="molecule type" value="Genomic_DNA"/>
</dbReference>
<reference evidence="1" key="1">
    <citation type="submission" date="2018-01" db="EMBL/GenBank/DDBJ databases">
        <authorList>
            <person name="Krukenberg V."/>
        </authorList>
    </citation>
    <scope>NUCLEOTIDE SEQUENCE</scope>
    <source>
        <strain evidence="1">E20ANME2</strain>
    </source>
</reference>
<proteinExistence type="predicted"/>
<protein>
    <submittedName>
        <fullName evidence="1">Uncharacterized protein</fullName>
    </submittedName>
</protein>
<gene>
    <name evidence="1" type="ORF">C4B59_15595</name>
</gene>
<evidence type="ECO:0000313" key="1">
    <source>
        <dbReference type="EMBL" id="PXF57222.1"/>
    </source>
</evidence>
<dbReference type="Proteomes" id="UP000248329">
    <property type="component" value="Unassembled WGS sequence"/>
</dbReference>
<organism evidence="1 2">
    <name type="scientific">Candidatus Methanogaster sp</name>
    <dbReference type="NCBI Taxonomy" id="3386292"/>
    <lineage>
        <taxon>Archaea</taxon>
        <taxon>Methanobacteriati</taxon>
        <taxon>Methanobacteriota</taxon>
        <taxon>Stenosarchaea group</taxon>
        <taxon>Methanomicrobia</taxon>
        <taxon>Methanosarcinales</taxon>
        <taxon>ANME-2 cluster</taxon>
        <taxon>Candidatus Methanogasteraceae</taxon>
        <taxon>Candidatus Methanogaster</taxon>
    </lineage>
</organism>